<dbReference type="EMBL" id="QNUE01000020">
    <property type="protein sequence ID" value="REC64993.1"/>
    <property type="molecule type" value="Genomic_DNA"/>
</dbReference>
<comment type="caution">
    <text evidence="1">The sequence shown here is derived from an EMBL/GenBank/DDBJ whole genome shotgun (WGS) entry which is preliminary data.</text>
</comment>
<evidence type="ECO:0000313" key="1">
    <source>
        <dbReference type="EMBL" id="REC64993.1"/>
    </source>
</evidence>
<accession>A0A3D9CGW0</accession>
<reference evidence="1 2" key="1">
    <citation type="journal article" date="2007" name="Int. J. Syst. Evol. Microbiol.">
        <title>Chryseobacterium flavum sp. nov., isolated from polluted soil.</title>
        <authorList>
            <person name="Zhou Y."/>
            <person name="Dong J."/>
            <person name="Wang X."/>
            <person name="Huang X."/>
            <person name="Zhang K.Y."/>
            <person name="Zhang Y.Q."/>
            <person name="Guo Y.F."/>
            <person name="Lai R."/>
            <person name="Li W.J."/>
        </authorList>
    </citation>
    <scope>NUCLEOTIDE SEQUENCE [LARGE SCALE GENOMIC DNA]</scope>
    <source>
        <strain evidence="1 2">KCTC 12877</strain>
    </source>
</reference>
<evidence type="ECO:0000313" key="2">
    <source>
        <dbReference type="Proteomes" id="UP000256769"/>
    </source>
</evidence>
<dbReference type="Proteomes" id="UP000256769">
    <property type="component" value="Unassembled WGS sequence"/>
</dbReference>
<gene>
    <name evidence="1" type="ORF">DRF59_18030</name>
</gene>
<organism evidence="1 2">
    <name type="scientific">Chryseobacterium flavum</name>
    <dbReference type="NCBI Taxonomy" id="415851"/>
    <lineage>
        <taxon>Bacteria</taxon>
        <taxon>Pseudomonadati</taxon>
        <taxon>Bacteroidota</taxon>
        <taxon>Flavobacteriia</taxon>
        <taxon>Flavobacteriales</taxon>
        <taxon>Weeksellaceae</taxon>
        <taxon>Chryseobacterium group</taxon>
        <taxon>Chryseobacterium</taxon>
    </lineage>
</organism>
<keyword evidence="2" id="KW-1185">Reference proteome</keyword>
<dbReference type="AlphaFoldDB" id="A0A3D9CGW0"/>
<protein>
    <submittedName>
        <fullName evidence="1">Uncharacterized protein</fullName>
    </submittedName>
</protein>
<sequence length="70" mass="8224">MPENCVLADVDGTKRGLEVNVNHNRANAGETAGLYNRHRIKKRPELKYWMQGFLYPETREIMTLTTKKYR</sequence>
<proteinExistence type="predicted"/>
<name>A0A3D9CGW0_9FLAO</name>